<feature type="transmembrane region" description="Helical" evidence="1">
    <location>
        <begin position="24"/>
        <end position="49"/>
    </location>
</feature>
<reference evidence="2 3" key="1">
    <citation type="submission" date="2016-10" db="EMBL/GenBank/DDBJ databases">
        <authorList>
            <person name="Varghese N."/>
            <person name="Submissions S."/>
        </authorList>
    </citation>
    <scope>NUCLEOTIDE SEQUENCE [LARGE SCALE GENOMIC DNA]</scope>
    <source>
        <strain evidence="2 3">DSM 26672</strain>
    </source>
</reference>
<dbReference type="Pfam" id="PF06796">
    <property type="entry name" value="NapE"/>
    <property type="match status" value="1"/>
</dbReference>
<dbReference type="NCBIfam" id="TIGR02973">
    <property type="entry name" value="nitrate_rd_NapE"/>
    <property type="match status" value="1"/>
</dbReference>
<name>A0ABY0P9U9_9HYPH</name>
<keyword evidence="1" id="KW-1133">Transmembrane helix</keyword>
<keyword evidence="1" id="KW-0472">Membrane</keyword>
<gene>
    <name evidence="2" type="ORF">SAMN05421844_108300</name>
</gene>
<sequence>MTIETAKTGGPEAAPEKPTRRAELLAFLTLAVLIWPVVAVGVVGGYGFLVWMSQIVLGPPGPPR</sequence>
<dbReference type="InterPro" id="IPR004448">
    <property type="entry name" value="Nitrate_reductase_NapE"/>
</dbReference>
<protein>
    <submittedName>
        <fullName evidence="2">Nitrate reductase NapE</fullName>
    </submittedName>
</protein>
<dbReference type="RefSeq" id="WP_061967144.1">
    <property type="nucleotide sequence ID" value="NZ_FNBZ01000008.1"/>
</dbReference>
<dbReference type="InterPro" id="IPR010649">
    <property type="entry name" value="NapE_TorE"/>
</dbReference>
<dbReference type="EMBL" id="FNBZ01000008">
    <property type="protein sequence ID" value="SDH44859.1"/>
    <property type="molecule type" value="Genomic_DNA"/>
</dbReference>
<evidence type="ECO:0000313" key="2">
    <source>
        <dbReference type="EMBL" id="SDH44859.1"/>
    </source>
</evidence>
<accession>A0ABY0P9U9</accession>
<keyword evidence="3" id="KW-1185">Reference proteome</keyword>
<organism evidence="2 3">
    <name type="scientific">Bosea robiniae</name>
    <dbReference type="NCBI Taxonomy" id="1036780"/>
    <lineage>
        <taxon>Bacteria</taxon>
        <taxon>Pseudomonadati</taxon>
        <taxon>Pseudomonadota</taxon>
        <taxon>Alphaproteobacteria</taxon>
        <taxon>Hyphomicrobiales</taxon>
        <taxon>Boseaceae</taxon>
        <taxon>Bosea</taxon>
    </lineage>
</organism>
<dbReference type="Proteomes" id="UP000199468">
    <property type="component" value="Unassembled WGS sequence"/>
</dbReference>
<evidence type="ECO:0000313" key="3">
    <source>
        <dbReference type="Proteomes" id="UP000199468"/>
    </source>
</evidence>
<proteinExistence type="predicted"/>
<comment type="caution">
    <text evidence="2">The sequence shown here is derived from an EMBL/GenBank/DDBJ whole genome shotgun (WGS) entry which is preliminary data.</text>
</comment>
<keyword evidence="1" id="KW-0812">Transmembrane</keyword>
<evidence type="ECO:0000256" key="1">
    <source>
        <dbReference type="SAM" id="Phobius"/>
    </source>
</evidence>